<gene>
    <name evidence="1" type="ORF">MM415B01491_0003</name>
</gene>
<name>A0A6M3IKU9_9ZZZZ</name>
<sequence length="77" mass="9316">MDLKEFRETIKKDNLYLSENGEGVWIIKRKFQPVKRERVYIFRYPDTWKLTNYLQSIQVSIIKLRDGIPFIPLLQGK</sequence>
<accession>A0A6M3IKU9</accession>
<evidence type="ECO:0000313" key="1">
    <source>
        <dbReference type="EMBL" id="QJA58156.1"/>
    </source>
</evidence>
<proteinExistence type="predicted"/>
<organism evidence="1">
    <name type="scientific">viral metagenome</name>
    <dbReference type="NCBI Taxonomy" id="1070528"/>
    <lineage>
        <taxon>unclassified sequences</taxon>
        <taxon>metagenomes</taxon>
        <taxon>organismal metagenomes</taxon>
    </lineage>
</organism>
<dbReference type="EMBL" id="MT141311">
    <property type="protein sequence ID" value="QJA58156.1"/>
    <property type="molecule type" value="Genomic_DNA"/>
</dbReference>
<protein>
    <submittedName>
        <fullName evidence="1">Uncharacterized protein</fullName>
    </submittedName>
</protein>
<reference evidence="1" key="1">
    <citation type="submission" date="2020-03" db="EMBL/GenBank/DDBJ databases">
        <title>The deep terrestrial virosphere.</title>
        <authorList>
            <person name="Holmfeldt K."/>
            <person name="Nilsson E."/>
            <person name="Simone D."/>
            <person name="Lopez-Fernandez M."/>
            <person name="Wu X."/>
            <person name="de Brujin I."/>
            <person name="Lundin D."/>
            <person name="Andersson A."/>
            <person name="Bertilsson S."/>
            <person name="Dopson M."/>
        </authorList>
    </citation>
    <scope>NUCLEOTIDE SEQUENCE</scope>
    <source>
        <strain evidence="1">MM415B01491</strain>
    </source>
</reference>
<dbReference type="AlphaFoldDB" id="A0A6M3IKU9"/>